<sequence>MTADPGDEPAGRTRPAHRPPVPGRLPTREELFAEIALTAAAALAHAAGGAGPRPGAAA</sequence>
<dbReference type="Proteomes" id="UP001500879">
    <property type="component" value="Unassembled WGS sequence"/>
</dbReference>
<dbReference type="EMBL" id="BAAABX010000017">
    <property type="protein sequence ID" value="GAA0396641.1"/>
    <property type="molecule type" value="Genomic_DNA"/>
</dbReference>
<dbReference type="RefSeq" id="WP_344021667.1">
    <property type="nucleotide sequence ID" value="NZ_BAAABX010000017.1"/>
</dbReference>
<name>A0ABN0YIF1_9ACTN</name>
<protein>
    <submittedName>
        <fullName evidence="2">Uncharacterized protein</fullName>
    </submittedName>
</protein>
<reference evidence="2 3" key="1">
    <citation type="journal article" date="2019" name="Int. J. Syst. Evol. Microbiol.">
        <title>The Global Catalogue of Microorganisms (GCM) 10K type strain sequencing project: providing services to taxonomists for standard genome sequencing and annotation.</title>
        <authorList>
            <consortium name="The Broad Institute Genomics Platform"/>
            <consortium name="The Broad Institute Genome Sequencing Center for Infectious Disease"/>
            <person name="Wu L."/>
            <person name="Ma J."/>
        </authorList>
    </citation>
    <scope>NUCLEOTIDE SEQUENCE [LARGE SCALE GENOMIC DNA]</scope>
    <source>
        <strain evidence="2 3">JCM 4788</strain>
    </source>
</reference>
<proteinExistence type="predicted"/>
<evidence type="ECO:0000313" key="3">
    <source>
        <dbReference type="Proteomes" id="UP001500879"/>
    </source>
</evidence>
<gene>
    <name evidence="2" type="ORF">GCM10010357_17200</name>
</gene>
<keyword evidence="3" id="KW-1185">Reference proteome</keyword>
<accession>A0ABN0YIF1</accession>
<evidence type="ECO:0000313" key="2">
    <source>
        <dbReference type="EMBL" id="GAA0396641.1"/>
    </source>
</evidence>
<comment type="caution">
    <text evidence="2">The sequence shown here is derived from an EMBL/GenBank/DDBJ whole genome shotgun (WGS) entry which is preliminary data.</text>
</comment>
<organism evidence="2 3">
    <name type="scientific">Streptomyces luteireticuli</name>
    <dbReference type="NCBI Taxonomy" id="173858"/>
    <lineage>
        <taxon>Bacteria</taxon>
        <taxon>Bacillati</taxon>
        <taxon>Actinomycetota</taxon>
        <taxon>Actinomycetes</taxon>
        <taxon>Kitasatosporales</taxon>
        <taxon>Streptomycetaceae</taxon>
        <taxon>Streptomyces</taxon>
    </lineage>
</organism>
<feature type="region of interest" description="Disordered" evidence="1">
    <location>
        <begin position="1"/>
        <end position="27"/>
    </location>
</feature>
<evidence type="ECO:0000256" key="1">
    <source>
        <dbReference type="SAM" id="MobiDB-lite"/>
    </source>
</evidence>